<reference evidence="1 2" key="1">
    <citation type="submission" date="2016-10" db="EMBL/GenBank/DDBJ databases">
        <authorList>
            <person name="de Groot N.N."/>
        </authorList>
    </citation>
    <scope>NUCLEOTIDE SEQUENCE [LARGE SCALE GENOMIC DNA]</scope>
    <source>
        <strain evidence="1 2">DSM 44637</strain>
    </source>
</reference>
<evidence type="ECO:0000313" key="2">
    <source>
        <dbReference type="Proteomes" id="UP000199137"/>
    </source>
</evidence>
<dbReference type="STRING" id="112413.SAMN05421854_110125"/>
<accession>A0A1I5XAG7</accession>
<sequence length="103" mass="12170">MTRHVRQTAQTTGRSCNTVLNILVERNLYEPWFPEPSADEIARMIDLYRQNRSVKLTARPTGWSHRRVKGVLVERTRYTPEVHRNPKLTALHAEWKRKPGHEQ</sequence>
<gene>
    <name evidence="1" type="ORF">SAMN05421854_110125</name>
</gene>
<organism evidence="1 2">
    <name type="scientific">Amycolatopsis rubida</name>
    <dbReference type="NCBI Taxonomy" id="112413"/>
    <lineage>
        <taxon>Bacteria</taxon>
        <taxon>Bacillati</taxon>
        <taxon>Actinomycetota</taxon>
        <taxon>Actinomycetes</taxon>
        <taxon>Pseudonocardiales</taxon>
        <taxon>Pseudonocardiaceae</taxon>
        <taxon>Amycolatopsis</taxon>
    </lineage>
</organism>
<evidence type="ECO:0000313" key="1">
    <source>
        <dbReference type="EMBL" id="SFQ28973.1"/>
    </source>
</evidence>
<dbReference type="RefSeq" id="WP_093575675.1">
    <property type="nucleotide sequence ID" value="NZ_FOWC01000010.1"/>
</dbReference>
<protein>
    <submittedName>
        <fullName evidence="1">Uncharacterized protein</fullName>
    </submittedName>
</protein>
<dbReference type="AlphaFoldDB" id="A0A1I5XAG7"/>
<proteinExistence type="predicted"/>
<dbReference type="EMBL" id="FOWC01000010">
    <property type="protein sequence ID" value="SFQ28973.1"/>
    <property type="molecule type" value="Genomic_DNA"/>
</dbReference>
<name>A0A1I5XAG7_9PSEU</name>
<dbReference type="Proteomes" id="UP000199137">
    <property type="component" value="Unassembled WGS sequence"/>
</dbReference>